<dbReference type="AlphaFoldDB" id="A0A2B4SPG9"/>
<keyword evidence="3" id="KW-1185">Reference proteome</keyword>
<feature type="compositionally biased region" description="Polar residues" evidence="1">
    <location>
        <begin position="44"/>
        <end position="54"/>
    </location>
</feature>
<feature type="region of interest" description="Disordered" evidence="1">
    <location>
        <begin position="92"/>
        <end position="118"/>
    </location>
</feature>
<accession>A0A2B4SPG9</accession>
<dbReference type="EMBL" id="LSMT01000021">
    <property type="protein sequence ID" value="PFX32574.1"/>
    <property type="molecule type" value="Genomic_DNA"/>
</dbReference>
<dbReference type="Proteomes" id="UP000225706">
    <property type="component" value="Unassembled WGS sequence"/>
</dbReference>
<dbReference type="OrthoDB" id="5980423at2759"/>
<reference evidence="3" key="1">
    <citation type="journal article" date="2017" name="bioRxiv">
        <title>Comparative analysis of the genomes of Stylophora pistillata and Acropora digitifera provides evidence for extensive differences between species of corals.</title>
        <authorList>
            <person name="Voolstra C.R."/>
            <person name="Li Y."/>
            <person name="Liew Y.J."/>
            <person name="Baumgarten S."/>
            <person name="Zoccola D."/>
            <person name="Flot J.-F."/>
            <person name="Tambutte S."/>
            <person name="Allemand D."/>
            <person name="Aranda M."/>
        </authorList>
    </citation>
    <scope>NUCLEOTIDE SEQUENCE [LARGE SCALE GENOMIC DNA]</scope>
</reference>
<comment type="caution">
    <text evidence="2">The sequence shown here is derived from an EMBL/GenBank/DDBJ whole genome shotgun (WGS) entry which is preliminary data.</text>
</comment>
<feature type="region of interest" description="Disordered" evidence="1">
    <location>
        <begin position="277"/>
        <end position="320"/>
    </location>
</feature>
<evidence type="ECO:0000313" key="2">
    <source>
        <dbReference type="EMBL" id="PFX32574.1"/>
    </source>
</evidence>
<evidence type="ECO:0000313" key="3">
    <source>
        <dbReference type="Proteomes" id="UP000225706"/>
    </source>
</evidence>
<proteinExistence type="predicted"/>
<evidence type="ECO:0000256" key="1">
    <source>
        <dbReference type="SAM" id="MobiDB-lite"/>
    </source>
</evidence>
<feature type="compositionally biased region" description="Polar residues" evidence="1">
    <location>
        <begin position="108"/>
        <end position="118"/>
    </location>
</feature>
<protein>
    <submittedName>
        <fullName evidence="2">Uncharacterized protein</fullName>
    </submittedName>
</protein>
<name>A0A2B4SPG9_STYPI</name>
<organism evidence="2 3">
    <name type="scientific">Stylophora pistillata</name>
    <name type="common">Smooth cauliflower coral</name>
    <dbReference type="NCBI Taxonomy" id="50429"/>
    <lineage>
        <taxon>Eukaryota</taxon>
        <taxon>Metazoa</taxon>
        <taxon>Cnidaria</taxon>
        <taxon>Anthozoa</taxon>
        <taxon>Hexacorallia</taxon>
        <taxon>Scleractinia</taxon>
        <taxon>Astrocoeniina</taxon>
        <taxon>Pocilloporidae</taxon>
        <taxon>Stylophora</taxon>
    </lineage>
</organism>
<feature type="compositionally biased region" description="Polar residues" evidence="1">
    <location>
        <begin position="1"/>
        <end position="11"/>
    </location>
</feature>
<sequence length="448" mass="51130">MGISASIANSSRKYRTNEELPPARKSSKHSSIEVSDDGDEELRSVQSFRQSSPMAHQDARSFAFDRTHTKQYNPRNQVDRHSYHGNLELVRPASRRIYHPGSLDRGSRNGNGSYSTYSARESLSRALVSPSTSSVYGSQPRPARTMRDVREYLFQHPELIAGKKNKQMRQSVESDLYGVSTNHKQMKTKQHVYMGLINIPIIYGAGARPDHKQLKVDQKLYLNLVYPTMRPKDYRSQVIRSHPPLKQEGMVVVRKDDSLRQPNEYIKRPLPHMLVSRVPEAPNGKNVPGSVRQERTISRAEAPTSHRVRSQSRSVAENIPKRASNDYVDFPDVVNEPLTSRSVRSEQLLLRDSRQMNGFVKSGNSRQRTPRLGKEDDEVVFTFNVEDLNLRKKTEIPQFEHDKDTGQVEPLYFRKSLAFSPKIPGLTTQNRNSTDYTVIIYLVITLSG</sequence>
<feature type="region of interest" description="Disordered" evidence="1">
    <location>
        <begin position="1"/>
        <end position="58"/>
    </location>
</feature>
<gene>
    <name evidence="2" type="ORF">AWC38_SpisGene2519</name>
</gene>